<organism evidence="2 3">
    <name type="scientific">Diploptera punctata</name>
    <name type="common">Pacific beetle cockroach</name>
    <dbReference type="NCBI Taxonomy" id="6984"/>
    <lineage>
        <taxon>Eukaryota</taxon>
        <taxon>Metazoa</taxon>
        <taxon>Ecdysozoa</taxon>
        <taxon>Arthropoda</taxon>
        <taxon>Hexapoda</taxon>
        <taxon>Insecta</taxon>
        <taxon>Pterygota</taxon>
        <taxon>Neoptera</taxon>
        <taxon>Polyneoptera</taxon>
        <taxon>Dictyoptera</taxon>
        <taxon>Blattodea</taxon>
        <taxon>Blaberoidea</taxon>
        <taxon>Blaberidae</taxon>
        <taxon>Diplopterinae</taxon>
        <taxon>Diploptera</taxon>
    </lineage>
</organism>
<accession>A0AAD7Z3A2</accession>
<dbReference type="GO" id="GO:0008234">
    <property type="term" value="F:cysteine-type peptidase activity"/>
    <property type="evidence" value="ECO:0007669"/>
    <property type="project" value="InterPro"/>
</dbReference>
<dbReference type="Gene3D" id="3.90.70.10">
    <property type="entry name" value="Cysteine proteinases"/>
    <property type="match status" value="1"/>
</dbReference>
<feature type="domain" description="Peptidase C1A papain C-terminal" evidence="1">
    <location>
        <begin position="12"/>
        <end position="68"/>
    </location>
</feature>
<dbReference type="PROSITE" id="PS00639">
    <property type="entry name" value="THIOL_PROTEASE_HIS"/>
    <property type="match status" value="1"/>
</dbReference>
<feature type="non-terminal residue" evidence="2">
    <location>
        <position position="68"/>
    </location>
</feature>
<evidence type="ECO:0000313" key="2">
    <source>
        <dbReference type="EMBL" id="KAJ9573438.1"/>
    </source>
</evidence>
<protein>
    <recommendedName>
        <fullName evidence="1">Peptidase C1A papain C-terminal domain-containing protein</fullName>
    </recommendedName>
</protein>
<dbReference type="Proteomes" id="UP001233999">
    <property type="component" value="Unassembled WGS sequence"/>
</dbReference>
<dbReference type="EMBL" id="JASPKZ010010699">
    <property type="protein sequence ID" value="KAJ9573438.1"/>
    <property type="molecule type" value="Genomic_DNA"/>
</dbReference>
<feature type="non-terminal residue" evidence="2">
    <location>
        <position position="1"/>
    </location>
</feature>
<proteinExistence type="predicted"/>
<evidence type="ECO:0000313" key="3">
    <source>
        <dbReference type="Proteomes" id="UP001233999"/>
    </source>
</evidence>
<reference evidence="2" key="2">
    <citation type="submission" date="2023-05" db="EMBL/GenBank/DDBJ databases">
        <authorList>
            <person name="Fouks B."/>
        </authorList>
    </citation>
    <scope>NUCLEOTIDE SEQUENCE</scope>
    <source>
        <strain evidence="2">Stay&amp;Tobe</strain>
        <tissue evidence="2">Testes</tissue>
    </source>
</reference>
<evidence type="ECO:0000259" key="1">
    <source>
        <dbReference type="Pfam" id="PF00112"/>
    </source>
</evidence>
<dbReference type="InterPro" id="IPR025660">
    <property type="entry name" value="Pept_his_AS"/>
</dbReference>
<gene>
    <name evidence="2" type="ORF">L9F63_009166</name>
</gene>
<keyword evidence="3" id="KW-1185">Reference proteome</keyword>
<dbReference type="SUPFAM" id="SSF54001">
    <property type="entry name" value="Cysteine proteinases"/>
    <property type="match status" value="1"/>
</dbReference>
<name>A0AAD7Z3A2_DIPPU</name>
<dbReference type="AlphaFoldDB" id="A0AAD7Z3A2"/>
<dbReference type="GO" id="GO:0006508">
    <property type="term" value="P:proteolysis"/>
    <property type="evidence" value="ECO:0007669"/>
    <property type="project" value="InterPro"/>
</dbReference>
<dbReference type="Pfam" id="PF00112">
    <property type="entry name" value="Peptidase_C1"/>
    <property type="match status" value="1"/>
</dbReference>
<sequence>SIVGVCLCSEEYRREYRRGILRDCENDYYSLSHEVVVVGYGTDEKTKQDYWLVKNSMGTTYGENGYIR</sequence>
<dbReference type="InterPro" id="IPR038765">
    <property type="entry name" value="Papain-like_cys_pep_sf"/>
</dbReference>
<dbReference type="InterPro" id="IPR000668">
    <property type="entry name" value="Peptidase_C1A_C"/>
</dbReference>
<reference evidence="2" key="1">
    <citation type="journal article" date="2023" name="IScience">
        <title>Live-bearing cockroach genome reveals convergent evolutionary mechanisms linked to viviparity in insects and beyond.</title>
        <authorList>
            <person name="Fouks B."/>
            <person name="Harrison M.C."/>
            <person name="Mikhailova A.A."/>
            <person name="Marchal E."/>
            <person name="English S."/>
            <person name="Carruthers M."/>
            <person name="Jennings E.C."/>
            <person name="Chiamaka E.L."/>
            <person name="Frigard R.A."/>
            <person name="Pippel M."/>
            <person name="Attardo G.M."/>
            <person name="Benoit J.B."/>
            <person name="Bornberg-Bauer E."/>
            <person name="Tobe S.S."/>
        </authorList>
    </citation>
    <scope>NUCLEOTIDE SEQUENCE</scope>
    <source>
        <strain evidence="2">Stay&amp;Tobe</strain>
    </source>
</reference>
<comment type="caution">
    <text evidence="2">The sequence shown here is derived from an EMBL/GenBank/DDBJ whole genome shotgun (WGS) entry which is preliminary data.</text>
</comment>